<dbReference type="KEGG" id="dalk:DSCA_16840"/>
<dbReference type="RefSeq" id="WP_155315980.1">
    <property type="nucleotide sequence ID" value="NZ_AP021874.1"/>
</dbReference>
<proteinExistence type="predicted"/>
<organism evidence="1 2">
    <name type="scientific">Desulfosarcina alkanivorans</name>
    <dbReference type="NCBI Taxonomy" id="571177"/>
    <lineage>
        <taxon>Bacteria</taxon>
        <taxon>Pseudomonadati</taxon>
        <taxon>Thermodesulfobacteriota</taxon>
        <taxon>Desulfobacteria</taxon>
        <taxon>Desulfobacterales</taxon>
        <taxon>Desulfosarcinaceae</taxon>
        <taxon>Desulfosarcina</taxon>
    </lineage>
</organism>
<dbReference type="EMBL" id="AP021874">
    <property type="protein sequence ID" value="BBO67754.1"/>
    <property type="molecule type" value="Genomic_DNA"/>
</dbReference>
<gene>
    <name evidence="1" type="ORF">DSCA_16840</name>
</gene>
<dbReference type="AlphaFoldDB" id="A0A5K7YN32"/>
<keyword evidence="2" id="KW-1185">Reference proteome</keyword>
<evidence type="ECO:0000313" key="2">
    <source>
        <dbReference type="Proteomes" id="UP000427906"/>
    </source>
</evidence>
<reference evidence="1 2" key="1">
    <citation type="submission" date="2019-11" db="EMBL/GenBank/DDBJ databases">
        <title>Comparative genomics of hydrocarbon-degrading Desulfosarcina strains.</title>
        <authorList>
            <person name="Watanabe M."/>
            <person name="Kojima H."/>
            <person name="Fukui M."/>
        </authorList>
    </citation>
    <scope>NUCLEOTIDE SEQUENCE [LARGE SCALE GENOMIC DNA]</scope>
    <source>
        <strain evidence="1 2">PL12</strain>
    </source>
</reference>
<evidence type="ECO:0000313" key="1">
    <source>
        <dbReference type="EMBL" id="BBO67754.1"/>
    </source>
</evidence>
<name>A0A5K7YN32_9BACT</name>
<sequence>MALDELADTDTTFDIDGFQFIVNTEFMEKAQPIKVDFHQYGFKLDCGIDFGAGCTSCGTKGSCCS</sequence>
<dbReference type="OrthoDB" id="1955366at2"/>
<accession>A0A5K7YN32</accession>
<protein>
    <submittedName>
        <fullName evidence="1">Uncharacterized protein</fullName>
    </submittedName>
</protein>
<dbReference type="Proteomes" id="UP000427906">
    <property type="component" value="Chromosome"/>
</dbReference>